<feature type="domain" description="J" evidence="7">
    <location>
        <begin position="74"/>
        <end position="139"/>
    </location>
</feature>
<dbReference type="PANTHER" id="PTHR44145">
    <property type="entry name" value="DNAJ HOMOLOG SUBFAMILY A MEMBER 3, MITOCHONDRIAL"/>
    <property type="match status" value="1"/>
</dbReference>
<dbReference type="EMBL" id="KB632278">
    <property type="protein sequence ID" value="ERL91257.1"/>
    <property type="molecule type" value="Genomic_DNA"/>
</dbReference>
<proteinExistence type="predicted"/>
<dbReference type="GO" id="GO:0051082">
    <property type="term" value="F:unfolded protein binding"/>
    <property type="evidence" value="ECO:0007669"/>
    <property type="project" value="InterPro"/>
</dbReference>
<dbReference type="OrthoDB" id="10256793at2759"/>
<dbReference type="GO" id="GO:0031072">
    <property type="term" value="F:heat shock protein binding"/>
    <property type="evidence" value="ECO:0007669"/>
    <property type="project" value="InterPro"/>
</dbReference>
<name>U4UDX6_DENPD</name>
<feature type="region of interest" description="Disordered" evidence="6">
    <location>
        <begin position="504"/>
        <end position="553"/>
    </location>
</feature>
<keyword evidence="4" id="KW-0862">Zinc</keyword>
<dbReference type="GO" id="GO:0007005">
    <property type="term" value="P:mitochondrion organization"/>
    <property type="evidence" value="ECO:0007669"/>
    <property type="project" value="TreeGrafter"/>
</dbReference>
<evidence type="ECO:0000313" key="8">
    <source>
        <dbReference type="EMBL" id="ERL91257.1"/>
    </source>
</evidence>
<dbReference type="PRINTS" id="PR00625">
    <property type="entry name" value="JDOMAIN"/>
</dbReference>
<keyword evidence="1" id="KW-0479">Metal-binding</keyword>
<dbReference type="Gene3D" id="1.10.287.110">
    <property type="entry name" value="DnaJ domain"/>
    <property type="match status" value="1"/>
</dbReference>
<dbReference type="CDD" id="cd10747">
    <property type="entry name" value="DnaJ_C"/>
    <property type="match status" value="1"/>
</dbReference>
<dbReference type="Pfam" id="PF00226">
    <property type="entry name" value="DnaJ"/>
    <property type="match status" value="1"/>
</dbReference>
<dbReference type="InterPro" id="IPR002939">
    <property type="entry name" value="DnaJ_C"/>
</dbReference>
<dbReference type="GO" id="GO:0006457">
    <property type="term" value="P:protein folding"/>
    <property type="evidence" value="ECO:0007669"/>
    <property type="project" value="InterPro"/>
</dbReference>
<dbReference type="Gene3D" id="2.10.230.10">
    <property type="entry name" value="Heat shock protein DnaJ, cysteine-rich domain"/>
    <property type="match status" value="1"/>
</dbReference>
<feature type="compositionally biased region" description="Basic and acidic residues" evidence="6">
    <location>
        <begin position="516"/>
        <end position="553"/>
    </location>
</feature>
<dbReference type="STRING" id="77166.U4UDX6"/>
<gene>
    <name evidence="8" type="ORF">D910_08591</name>
</gene>
<dbReference type="Gene3D" id="2.60.260.20">
    <property type="entry name" value="Urease metallochaperone UreE, N-terminal domain"/>
    <property type="match status" value="2"/>
</dbReference>
<dbReference type="SUPFAM" id="SSF57938">
    <property type="entry name" value="DnaJ/Hsp40 cysteine-rich domain"/>
    <property type="match status" value="1"/>
</dbReference>
<dbReference type="GO" id="GO:0043066">
    <property type="term" value="P:negative regulation of apoptotic process"/>
    <property type="evidence" value="ECO:0007669"/>
    <property type="project" value="TreeGrafter"/>
</dbReference>
<dbReference type="CDD" id="cd06257">
    <property type="entry name" value="DnaJ"/>
    <property type="match status" value="1"/>
</dbReference>
<dbReference type="GO" id="GO:0005739">
    <property type="term" value="C:mitochondrion"/>
    <property type="evidence" value="ECO:0007669"/>
    <property type="project" value="TreeGrafter"/>
</dbReference>
<dbReference type="InterPro" id="IPR001305">
    <property type="entry name" value="HSP_DnaJ_Cys-rich_dom"/>
</dbReference>
<dbReference type="InterPro" id="IPR051938">
    <property type="entry name" value="Apopto_cytoskel_mod"/>
</dbReference>
<evidence type="ECO:0000256" key="2">
    <source>
        <dbReference type="ARBA" id="ARBA00022737"/>
    </source>
</evidence>
<dbReference type="InterPro" id="IPR036410">
    <property type="entry name" value="HSP_DnaJ_Cys-rich_dom_sf"/>
</dbReference>
<dbReference type="SUPFAM" id="SSF46565">
    <property type="entry name" value="Chaperone J-domain"/>
    <property type="match status" value="1"/>
</dbReference>
<reference evidence="8 9" key="1">
    <citation type="journal article" date="2013" name="Genome Biol.">
        <title>Draft genome of the mountain pine beetle, Dendroctonus ponderosae Hopkins, a major forest pest.</title>
        <authorList>
            <person name="Keeling C.I."/>
            <person name="Yuen M.M."/>
            <person name="Liao N.Y."/>
            <person name="Docking T.R."/>
            <person name="Chan S.K."/>
            <person name="Taylor G.A."/>
            <person name="Palmquist D.L."/>
            <person name="Jackman S.D."/>
            <person name="Nguyen A."/>
            <person name="Li M."/>
            <person name="Henderson H."/>
            <person name="Janes J.K."/>
            <person name="Zhao Y."/>
            <person name="Pandoh P."/>
            <person name="Moore R."/>
            <person name="Sperling F.A."/>
            <person name="Huber D.P."/>
            <person name="Birol I."/>
            <person name="Jones S.J."/>
            <person name="Bohlmann J."/>
        </authorList>
    </citation>
    <scope>NUCLEOTIDE SEQUENCE</scope>
</reference>
<dbReference type="PROSITE" id="PS00636">
    <property type="entry name" value="DNAJ_1"/>
    <property type="match status" value="1"/>
</dbReference>
<evidence type="ECO:0000256" key="1">
    <source>
        <dbReference type="ARBA" id="ARBA00022723"/>
    </source>
</evidence>
<keyword evidence="5" id="KW-0143">Chaperone</keyword>
<dbReference type="FunFam" id="2.60.260.20:FF:000005">
    <property type="entry name" value="Chaperone protein dnaJ 1, mitochondrial"/>
    <property type="match status" value="1"/>
</dbReference>
<dbReference type="InterPro" id="IPR036869">
    <property type="entry name" value="J_dom_sf"/>
</dbReference>
<dbReference type="SUPFAM" id="SSF49493">
    <property type="entry name" value="HSP40/DnaJ peptide-binding domain"/>
    <property type="match status" value="1"/>
</dbReference>
<evidence type="ECO:0000313" key="9">
    <source>
        <dbReference type="Proteomes" id="UP000030742"/>
    </source>
</evidence>
<dbReference type="PROSITE" id="PS50076">
    <property type="entry name" value="DNAJ_2"/>
    <property type="match status" value="1"/>
</dbReference>
<dbReference type="Proteomes" id="UP000030742">
    <property type="component" value="Unassembled WGS sequence"/>
</dbReference>
<dbReference type="GO" id="GO:0008270">
    <property type="term" value="F:zinc ion binding"/>
    <property type="evidence" value="ECO:0007669"/>
    <property type="project" value="UniProtKB-KW"/>
</dbReference>
<dbReference type="Pfam" id="PF01556">
    <property type="entry name" value="DnaJ_C"/>
    <property type="match status" value="1"/>
</dbReference>
<dbReference type="InterPro" id="IPR001623">
    <property type="entry name" value="DnaJ_domain"/>
</dbReference>
<dbReference type="CDD" id="cd10719">
    <property type="entry name" value="DnaJ_zf"/>
    <property type="match status" value="1"/>
</dbReference>
<dbReference type="AlphaFoldDB" id="U4UDX6"/>
<evidence type="ECO:0000256" key="5">
    <source>
        <dbReference type="ARBA" id="ARBA00023186"/>
    </source>
</evidence>
<evidence type="ECO:0000256" key="3">
    <source>
        <dbReference type="ARBA" id="ARBA00022771"/>
    </source>
</evidence>
<evidence type="ECO:0000259" key="7">
    <source>
        <dbReference type="PROSITE" id="PS50076"/>
    </source>
</evidence>
<dbReference type="InterPro" id="IPR008971">
    <property type="entry name" value="HSP40/DnaJ_pept-bd"/>
</dbReference>
<dbReference type="SMART" id="SM00271">
    <property type="entry name" value="DnaJ"/>
    <property type="match status" value="1"/>
</dbReference>
<evidence type="ECO:0000256" key="6">
    <source>
        <dbReference type="SAM" id="MobiDB-lite"/>
    </source>
</evidence>
<keyword evidence="2" id="KW-0677">Repeat</keyword>
<dbReference type="PANTHER" id="PTHR44145:SF3">
    <property type="entry name" value="DNAJ HOMOLOG SUBFAMILY A MEMBER 3, MITOCHONDRIAL"/>
    <property type="match status" value="1"/>
</dbReference>
<protein>
    <recommendedName>
        <fullName evidence="7">J domain-containing protein</fullName>
    </recommendedName>
</protein>
<organism evidence="8 9">
    <name type="scientific">Dendroctonus ponderosae</name>
    <name type="common">Mountain pine beetle</name>
    <dbReference type="NCBI Taxonomy" id="77166"/>
    <lineage>
        <taxon>Eukaryota</taxon>
        <taxon>Metazoa</taxon>
        <taxon>Ecdysozoa</taxon>
        <taxon>Arthropoda</taxon>
        <taxon>Hexapoda</taxon>
        <taxon>Insecta</taxon>
        <taxon>Pterygota</taxon>
        <taxon>Neoptera</taxon>
        <taxon>Endopterygota</taxon>
        <taxon>Coleoptera</taxon>
        <taxon>Polyphaga</taxon>
        <taxon>Cucujiformia</taxon>
        <taxon>Curculionidae</taxon>
        <taxon>Scolytinae</taxon>
        <taxon>Dendroctonus</taxon>
    </lineage>
</organism>
<dbReference type="InterPro" id="IPR018253">
    <property type="entry name" value="DnaJ_domain_CS"/>
</dbReference>
<accession>U4UDX6</accession>
<sequence>MATCRGLFGILTSRHLHIYVAPQVAKNQRFLHRCLQCKSSNVLTINVANQSQNRNQNFLKRDFHRSSFNAAKKNYYEILEVGRNASPAEIKKAYYKLAKQYHPDVNKNDPEAQRKFQDASEAYEILGDDGKRKQYDTWGTAGEQMGGMGSTGKPHGPQGFSQHWEYQSTIDPEELFRKIFGDGGFSKSPFGDFAESQYGFGESQEVTERKWFFAFPSAKQREALTKMLPLMWSTLAQNVKERERNSAPKRRSAPIAMVSPAQKINHSLSNKDGCIKRTINLRKYNQTLVISGTGMENITTGPFIMRSTCRYCQGTRMYIKDKCIECEGKGSTVQRRTIAIPVPAGIEDGQTVRMSVGLKELFVTFRVDKSDYFKRDGADVHTEAAISVAQSLLGGSIRIQGLYEDHVLQIRPGTSSHTRIRLSGKGLKKVNGYGNGDHYVTLKIKVPSHLDEKQKALAQAYAELEQDTPGQIFGITYNTDGEKAISSSKNQALLAAIRSALEGKRGTTSDGVQLNKVDDDNREKQVKNKPDNVKSATDEEHSDVEHEKVQKKI</sequence>
<dbReference type="FunFam" id="1.10.287.110:FF:000075">
    <property type="entry name" value="Uncharacterized protein, isoform D"/>
    <property type="match status" value="1"/>
</dbReference>
<evidence type="ECO:0000256" key="4">
    <source>
        <dbReference type="ARBA" id="ARBA00022833"/>
    </source>
</evidence>
<keyword evidence="3" id="KW-0863">Zinc-finger</keyword>